<keyword evidence="2" id="KW-1185">Reference proteome</keyword>
<reference evidence="2" key="1">
    <citation type="submission" date="2023-07" db="EMBL/GenBank/DDBJ databases">
        <authorList>
            <person name="de Witt J."/>
        </authorList>
    </citation>
    <scope>NUCLEOTIDE SEQUENCE [LARGE SCALE GENOMIC DNA]</scope>
    <source>
        <strain evidence="2">FZJ</strain>
    </source>
</reference>
<proteinExistence type="predicted"/>
<dbReference type="Gene3D" id="3.90.1200.10">
    <property type="match status" value="1"/>
</dbReference>
<accession>A0ABU5BVU0</accession>
<name>A0ABU5BVU0_9GAMM</name>
<protein>
    <recommendedName>
        <fullName evidence="3">Maltokinase</fullName>
    </recommendedName>
</protein>
<dbReference type="InterPro" id="IPR011009">
    <property type="entry name" value="Kinase-like_dom_sf"/>
</dbReference>
<evidence type="ECO:0008006" key="3">
    <source>
        <dbReference type="Google" id="ProtNLM"/>
    </source>
</evidence>
<sequence length="172" mass="19314">MQRLAQHVDGAIRIRVHGDLHLGQVLVLPGDVCFIDFEGEPARPLEQRRQRHSPYKDVSGLLRSFDYAAATALRSLHGTEQSEAAQQARAVISERYREQSVQAFLKAYREAASGLHHVWQQDDGEQAALALFSIEKAAYEIAYEASYRPEWLDVPLAGLVELCKPLMENDDG</sequence>
<comment type="caution">
    <text evidence="1">The sequence shown here is derived from an EMBL/GenBank/DDBJ whole genome shotgun (WGS) entry which is preliminary data.</text>
</comment>
<evidence type="ECO:0000313" key="2">
    <source>
        <dbReference type="Proteomes" id="UP001281217"/>
    </source>
</evidence>
<gene>
    <name evidence="1" type="ORF">RED13_001299</name>
</gene>
<organism evidence="1 2">
    <name type="scientific">Halopseudomonas formosensis</name>
    <dbReference type="NCBI Taxonomy" id="1002526"/>
    <lineage>
        <taxon>Bacteria</taxon>
        <taxon>Pseudomonadati</taxon>
        <taxon>Pseudomonadota</taxon>
        <taxon>Gammaproteobacteria</taxon>
        <taxon>Pseudomonadales</taxon>
        <taxon>Pseudomonadaceae</taxon>
        <taxon>Halopseudomonas</taxon>
    </lineage>
</organism>
<dbReference type="Proteomes" id="UP001281217">
    <property type="component" value="Unassembled WGS sequence"/>
</dbReference>
<dbReference type="EMBL" id="JAVRDO010000003">
    <property type="protein sequence ID" value="MDX9686878.1"/>
    <property type="molecule type" value="Genomic_DNA"/>
</dbReference>
<dbReference type="RefSeq" id="WP_320330858.1">
    <property type="nucleotide sequence ID" value="NZ_JAVRDO010000003.1"/>
</dbReference>
<evidence type="ECO:0000313" key="1">
    <source>
        <dbReference type="EMBL" id="MDX9686878.1"/>
    </source>
</evidence>
<dbReference type="SUPFAM" id="SSF56112">
    <property type="entry name" value="Protein kinase-like (PK-like)"/>
    <property type="match status" value="1"/>
</dbReference>